<keyword evidence="2" id="KW-1185">Reference proteome</keyword>
<organism evidence="1 2">
    <name type="scientific">Chryseobacterium gallinarum</name>
    <dbReference type="NCBI Taxonomy" id="1324352"/>
    <lineage>
        <taxon>Bacteria</taxon>
        <taxon>Pseudomonadati</taxon>
        <taxon>Bacteroidota</taxon>
        <taxon>Flavobacteriia</taxon>
        <taxon>Flavobacteriales</taxon>
        <taxon>Weeksellaceae</taxon>
        <taxon>Chryseobacterium group</taxon>
        <taxon>Chryseobacterium</taxon>
    </lineage>
</organism>
<dbReference type="Proteomes" id="UP000501570">
    <property type="component" value="Chromosome"/>
</dbReference>
<sequence>MITLNKSSISLTQNIFVPELIGDNKFIAWNDDGTNKILYEYDSIFLLSTDESASGEEVTISIDSDFNLAVGNYEYEIIAKSLDGLTVEKLKIYLKVINEDTTPEEKKPYKLKYQFENEPAIGEFFKCEIHERGYTGDLIHINGKAEYRFQEKSDLFQPIVASNLNLKLLADENVNLQDLYSENEQHFKVFLKRNEQIIFVGFLKPDGIWEDYVFDKWELSIDVIDGLSTLKNISFSNENGISFSGKYKASDIIFNCLAKTGLNLPININCAIVYENSPFSYNVFETIFLNTERYFQNNSEPMDCESVLKSIIQLFNATLVQFNGEWYIFRSIDLIPGSMLGTVFNRYVNNVYESTFSLDPSVTIGSEINDSPIFHCNANQKKSISPSVQAYRVIYQYGNAKSVFENGELQLAGSGLDIPGWGINNFDGEVERQPNGKGLISKTLPDSAGDPTLLYLTQSIDINQDAVIKMTIQYGNYKTNTHGLRFAIGVGSKFFNIDSGEWQDVGVINTILNSSWDGYTYPGTGAKRLTGLGRATYELVVKSPISGNLVLTIYRDKHPVSGGYFDIYSVNVVPNDSGNIKGREYTAQRTKKISTVTKPNITLYNGDSVSDLFVGTIYKSDGDTPTEKWWRLNDPEPREFKELLSINAEDNLRISPRPMIIFEGDVKGYIPYISLITINNVADKFQPTSYSFDTSTGILKLTSREFSSDLLEIGKDYKMEVKDNYGNESKVTIV</sequence>
<dbReference type="RefSeq" id="WP_168239255.1">
    <property type="nucleotide sequence ID" value="NZ_CP050995.1"/>
</dbReference>
<evidence type="ECO:0000313" key="1">
    <source>
        <dbReference type="EMBL" id="QIY92247.1"/>
    </source>
</evidence>
<gene>
    <name evidence="1" type="ORF">FOB44_16950</name>
</gene>
<proteinExistence type="predicted"/>
<protein>
    <recommendedName>
        <fullName evidence="3">Cadherin domain-containing protein</fullName>
    </recommendedName>
</protein>
<evidence type="ECO:0008006" key="3">
    <source>
        <dbReference type="Google" id="ProtNLM"/>
    </source>
</evidence>
<name>A0ABX6KUT1_CHRGL</name>
<dbReference type="EMBL" id="CP050995">
    <property type="protein sequence ID" value="QIY92247.1"/>
    <property type="molecule type" value="Genomic_DNA"/>
</dbReference>
<evidence type="ECO:0000313" key="2">
    <source>
        <dbReference type="Proteomes" id="UP000501570"/>
    </source>
</evidence>
<accession>A0ABX6KUT1</accession>
<reference evidence="1 2" key="1">
    <citation type="submission" date="2019-09" db="EMBL/GenBank/DDBJ databases">
        <title>FDA dAtabase for Regulatory Grade micrObial Sequences (FDA-ARGOS): Supporting development and validation of Infectious Disease Dx tests.</title>
        <authorList>
            <person name="Sciortino C."/>
            <person name="Tallon L."/>
            <person name="Sadzewicz L."/>
            <person name="Vavikolanu K."/>
            <person name="Mehta A."/>
            <person name="Aluvathingal J."/>
            <person name="Nadendla S."/>
            <person name="Nandy P."/>
            <person name="Geyer C."/>
            <person name="Yan Y."/>
            <person name="Sichtig H."/>
        </authorList>
    </citation>
    <scope>NUCLEOTIDE SEQUENCE [LARGE SCALE GENOMIC DNA]</scope>
    <source>
        <strain evidence="1 2">FDAARGOS_636</strain>
    </source>
</reference>